<dbReference type="Proteomes" id="UP001162162">
    <property type="component" value="Unassembled WGS sequence"/>
</dbReference>
<keyword evidence="2" id="KW-1185">Reference proteome</keyword>
<proteinExistence type="predicted"/>
<evidence type="ECO:0000313" key="1">
    <source>
        <dbReference type="EMBL" id="KAJ8961543.1"/>
    </source>
</evidence>
<accession>A0AAV8ZB99</accession>
<name>A0AAV8ZB99_9CUCU</name>
<organism evidence="1 2">
    <name type="scientific">Aromia moschata</name>
    <dbReference type="NCBI Taxonomy" id="1265417"/>
    <lineage>
        <taxon>Eukaryota</taxon>
        <taxon>Metazoa</taxon>
        <taxon>Ecdysozoa</taxon>
        <taxon>Arthropoda</taxon>
        <taxon>Hexapoda</taxon>
        <taxon>Insecta</taxon>
        <taxon>Pterygota</taxon>
        <taxon>Neoptera</taxon>
        <taxon>Endopterygota</taxon>
        <taxon>Coleoptera</taxon>
        <taxon>Polyphaga</taxon>
        <taxon>Cucujiformia</taxon>
        <taxon>Chrysomeloidea</taxon>
        <taxon>Cerambycidae</taxon>
        <taxon>Cerambycinae</taxon>
        <taxon>Callichromatini</taxon>
        <taxon>Aromia</taxon>
    </lineage>
</organism>
<sequence>MTAAISLIISPTCPGIWRSSYIRKIIRSSEITRVSRLLHEGLRQQFIEELTRLLRKISHHFKLRHIKIVVKARYALSKSGKRTQMAILPRWEKSQLYSLFINTLYPKTI</sequence>
<evidence type="ECO:0000313" key="2">
    <source>
        <dbReference type="Proteomes" id="UP001162162"/>
    </source>
</evidence>
<dbReference type="EMBL" id="JAPWTK010000005">
    <property type="protein sequence ID" value="KAJ8961543.1"/>
    <property type="molecule type" value="Genomic_DNA"/>
</dbReference>
<reference evidence="1" key="1">
    <citation type="journal article" date="2023" name="Insect Mol. Biol.">
        <title>Genome sequencing provides insights into the evolution of gene families encoding plant cell wall-degrading enzymes in longhorned beetles.</title>
        <authorList>
            <person name="Shin N.R."/>
            <person name="Okamura Y."/>
            <person name="Kirsch R."/>
            <person name="Pauchet Y."/>
        </authorList>
    </citation>
    <scope>NUCLEOTIDE SEQUENCE</scope>
    <source>
        <strain evidence="1">AMC_N1</strain>
    </source>
</reference>
<comment type="caution">
    <text evidence="1">The sequence shown here is derived from an EMBL/GenBank/DDBJ whole genome shotgun (WGS) entry which is preliminary data.</text>
</comment>
<protein>
    <submittedName>
        <fullName evidence="1">Uncharacterized protein</fullName>
    </submittedName>
</protein>
<gene>
    <name evidence="1" type="ORF">NQ318_014795</name>
</gene>
<dbReference type="AlphaFoldDB" id="A0AAV8ZB99"/>